<feature type="region of interest" description="Disordered" evidence="1">
    <location>
        <begin position="1"/>
        <end position="99"/>
    </location>
</feature>
<gene>
    <name evidence="2" type="ORF">PCOR1329_LOCUS35792</name>
</gene>
<name>A0ABN9T653_9DINO</name>
<proteinExistence type="predicted"/>
<organism evidence="2 3">
    <name type="scientific">Prorocentrum cordatum</name>
    <dbReference type="NCBI Taxonomy" id="2364126"/>
    <lineage>
        <taxon>Eukaryota</taxon>
        <taxon>Sar</taxon>
        <taxon>Alveolata</taxon>
        <taxon>Dinophyceae</taxon>
        <taxon>Prorocentrales</taxon>
        <taxon>Prorocentraceae</taxon>
        <taxon>Prorocentrum</taxon>
    </lineage>
</organism>
<evidence type="ECO:0000256" key="1">
    <source>
        <dbReference type="SAM" id="MobiDB-lite"/>
    </source>
</evidence>
<feature type="compositionally biased region" description="Basic and acidic residues" evidence="1">
    <location>
        <begin position="8"/>
        <end position="21"/>
    </location>
</feature>
<dbReference type="Proteomes" id="UP001189429">
    <property type="component" value="Unassembled WGS sequence"/>
</dbReference>
<sequence length="99" mass="10357">MGKGNRSMAKEGFDAEDREHALVGPVQDGEAAQRHADALAGAPRRRGPERRGAEGESGLSQQLPTLDKVSANLGRPPPSPSVSNLSSVCLSPVGSDRTR</sequence>
<keyword evidence="3" id="KW-1185">Reference proteome</keyword>
<comment type="caution">
    <text evidence="2">The sequence shown here is derived from an EMBL/GenBank/DDBJ whole genome shotgun (WGS) entry which is preliminary data.</text>
</comment>
<dbReference type="EMBL" id="CAUYUJ010014371">
    <property type="protein sequence ID" value="CAK0840325.1"/>
    <property type="molecule type" value="Genomic_DNA"/>
</dbReference>
<evidence type="ECO:0000313" key="3">
    <source>
        <dbReference type="Proteomes" id="UP001189429"/>
    </source>
</evidence>
<evidence type="ECO:0000313" key="2">
    <source>
        <dbReference type="EMBL" id="CAK0840325.1"/>
    </source>
</evidence>
<feature type="compositionally biased region" description="Low complexity" evidence="1">
    <location>
        <begin position="81"/>
        <end position="93"/>
    </location>
</feature>
<protein>
    <submittedName>
        <fullName evidence="2">Uncharacterized protein</fullName>
    </submittedName>
</protein>
<reference evidence="2" key="1">
    <citation type="submission" date="2023-10" db="EMBL/GenBank/DDBJ databases">
        <authorList>
            <person name="Chen Y."/>
            <person name="Shah S."/>
            <person name="Dougan E. K."/>
            <person name="Thang M."/>
            <person name="Chan C."/>
        </authorList>
    </citation>
    <scope>NUCLEOTIDE SEQUENCE [LARGE SCALE GENOMIC DNA]</scope>
</reference>
<accession>A0ABN9T653</accession>